<evidence type="ECO:0000313" key="5">
    <source>
        <dbReference type="Proteomes" id="UP000177230"/>
    </source>
</evidence>
<protein>
    <recommendedName>
        <fullName evidence="3">Putative zinc-finger domain-containing protein</fullName>
    </recommendedName>
</protein>
<name>A0A1F5RFH6_9BACT</name>
<dbReference type="Gene3D" id="1.10.10.1320">
    <property type="entry name" value="Anti-sigma factor, zinc-finger domain"/>
    <property type="match status" value="1"/>
</dbReference>
<dbReference type="InterPro" id="IPR027383">
    <property type="entry name" value="Znf_put"/>
</dbReference>
<dbReference type="Proteomes" id="UP000177230">
    <property type="component" value="Unassembled WGS sequence"/>
</dbReference>
<organism evidence="4 5">
    <name type="scientific">Candidatus Edwardsbacteria bacterium GWF2_54_11</name>
    <dbReference type="NCBI Taxonomy" id="1817851"/>
    <lineage>
        <taxon>Bacteria</taxon>
        <taxon>Candidatus Edwardsiibacteriota</taxon>
    </lineage>
</organism>
<dbReference type="InterPro" id="IPR041916">
    <property type="entry name" value="Anti_sigma_zinc_sf"/>
</dbReference>
<comment type="caution">
    <text evidence="4">The sequence shown here is derived from an EMBL/GenBank/DDBJ whole genome shotgun (WGS) entry which is preliminary data.</text>
</comment>
<evidence type="ECO:0000313" key="4">
    <source>
        <dbReference type="EMBL" id="OGF13200.1"/>
    </source>
</evidence>
<keyword evidence="2" id="KW-0472">Membrane</keyword>
<keyword evidence="2" id="KW-0812">Transmembrane</keyword>
<feature type="compositionally biased region" description="Polar residues" evidence="1">
    <location>
        <begin position="145"/>
        <end position="155"/>
    </location>
</feature>
<sequence>MNKKKHEIDLDQLQAYIDGQLGQPDRAMVETHLSHCPECRGLVSHLKNLDRAVADAECPSAPEAYFATLASRVAGGIARRKMEKRRRSGGIVLRWLGVPIAAAATIILAVVVSNNMFLQTERQIKLEGDKIKTPNIRAVQGPPSVASSKKTSGQPRVSLKDEGQTDVLAASRKQAAADITIASEKGSRTMEAAVKEEEITVGLVAGRKPGDTDGSRTPEKKSRLEETAFMEVKAPVAMISPRAKKANTAVGAPSKETSQASDAARKKPPAASSVPHVVYEVKTIVIYLPGGDSPCPPPEISTAIEIGIPNGG</sequence>
<evidence type="ECO:0000256" key="1">
    <source>
        <dbReference type="SAM" id="MobiDB-lite"/>
    </source>
</evidence>
<proteinExistence type="predicted"/>
<feature type="region of interest" description="Disordered" evidence="1">
    <location>
        <begin position="243"/>
        <end position="273"/>
    </location>
</feature>
<keyword evidence="2" id="KW-1133">Transmembrane helix</keyword>
<feature type="domain" description="Putative zinc-finger" evidence="3">
    <location>
        <begin position="11"/>
        <end position="40"/>
    </location>
</feature>
<dbReference type="AlphaFoldDB" id="A0A1F5RFH6"/>
<feature type="transmembrane region" description="Helical" evidence="2">
    <location>
        <begin position="91"/>
        <end position="112"/>
    </location>
</feature>
<reference evidence="4 5" key="1">
    <citation type="journal article" date="2016" name="Nat. Commun.">
        <title>Thousands of microbial genomes shed light on interconnected biogeochemical processes in an aquifer system.</title>
        <authorList>
            <person name="Anantharaman K."/>
            <person name="Brown C.T."/>
            <person name="Hug L.A."/>
            <person name="Sharon I."/>
            <person name="Castelle C.J."/>
            <person name="Probst A.J."/>
            <person name="Thomas B.C."/>
            <person name="Singh A."/>
            <person name="Wilkins M.J."/>
            <person name="Karaoz U."/>
            <person name="Brodie E.L."/>
            <person name="Williams K.H."/>
            <person name="Hubbard S.S."/>
            <person name="Banfield J.F."/>
        </authorList>
    </citation>
    <scope>NUCLEOTIDE SEQUENCE [LARGE SCALE GENOMIC DNA]</scope>
</reference>
<evidence type="ECO:0000259" key="3">
    <source>
        <dbReference type="Pfam" id="PF13490"/>
    </source>
</evidence>
<evidence type="ECO:0000256" key="2">
    <source>
        <dbReference type="SAM" id="Phobius"/>
    </source>
</evidence>
<dbReference type="EMBL" id="MFFM01000024">
    <property type="protein sequence ID" value="OGF13200.1"/>
    <property type="molecule type" value="Genomic_DNA"/>
</dbReference>
<dbReference type="Pfam" id="PF13490">
    <property type="entry name" value="zf-HC2"/>
    <property type="match status" value="1"/>
</dbReference>
<accession>A0A1F5RFH6</accession>
<gene>
    <name evidence="4" type="ORF">A2024_09940</name>
</gene>
<feature type="region of interest" description="Disordered" evidence="1">
    <location>
        <begin position="135"/>
        <end position="164"/>
    </location>
</feature>